<comment type="caution">
    <text evidence="1">The sequence shown here is derived from an EMBL/GenBank/DDBJ whole genome shotgun (WGS) entry which is preliminary data.</text>
</comment>
<accession>A0AAV4SH74</accession>
<organism evidence="1 2">
    <name type="scientific">Caerostris extrusa</name>
    <name type="common">Bark spider</name>
    <name type="synonym">Caerostris bankana</name>
    <dbReference type="NCBI Taxonomy" id="172846"/>
    <lineage>
        <taxon>Eukaryota</taxon>
        <taxon>Metazoa</taxon>
        <taxon>Ecdysozoa</taxon>
        <taxon>Arthropoda</taxon>
        <taxon>Chelicerata</taxon>
        <taxon>Arachnida</taxon>
        <taxon>Araneae</taxon>
        <taxon>Araneomorphae</taxon>
        <taxon>Entelegynae</taxon>
        <taxon>Araneoidea</taxon>
        <taxon>Araneidae</taxon>
        <taxon>Caerostris</taxon>
    </lineage>
</organism>
<dbReference type="Proteomes" id="UP001054945">
    <property type="component" value="Unassembled WGS sequence"/>
</dbReference>
<protein>
    <submittedName>
        <fullName evidence="1">Uncharacterized protein</fullName>
    </submittedName>
</protein>
<gene>
    <name evidence="1" type="ORF">CEXT_3321</name>
</gene>
<dbReference type="AlphaFoldDB" id="A0AAV4SH74"/>
<reference evidence="1 2" key="1">
    <citation type="submission" date="2021-06" db="EMBL/GenBank/DDBJ databases">
        <title>Caerostris extrusa draft genome.</title>
        <authorList>
            <person name="Kono N."/>
            <person name="Arakawa K."/>
        </authorList>
    </citation>
    <scope>NUCLEOTIDE SEQUENCE [LARGE SCALE GENOMIC DNA]</scope>
</reference>
<keyword evidence="2" id="KW-1185">Reference proteome</keyword>
<proteinExistence type="predicted"/>
<evidence type="ECO:0000313" key="1">
    <source>
        <dbReference type="EMBL" id="GIY31203.1"/>
    </source>
</evidence>
<sequence>MAIHIFNNQTDRSRITDNRQLLLTVSSSSIAIVLQSRPFLPYPVRQRRSLSGITNHHSSCHELPVYLDSSSQQEDPSGQIPCTKKTNVALHVYRVHFQSDGDVICGENSRRSAIQTILERVVGGPYRQNLKMKGQPSE</sequence>
<dbReference type="EMBL" id="BPLR01009340">
    <property type="protein sequence ID" value="GIY31203.1"/>
    <property type="molecule type" value="Genomic_DNA"/>
</dbReference>
<name>A0AAV4SH74_CAEEX</name>
<evidence type="ECO:0000313" key="2">
    <source>
        <dbReference type="Proteomes" id="UP001054945"/>
    </source>
</evidence>